<evidence type="ECO:0000256" key="2">
    <source>
        <dbReference type="ARBA" id="ARBA00022747"/>
    </source>
</evidence>
<dbReference type="SUPFAM" id="SSF116734">
    <property type="entry name" value="DNA methylase specificity domain"/>
    <property type="match status" value="2"/>
</dbReference>
<comment type="caution">
    <text evidence="5">The sequence shown here is derived from an EMBL/GenBank/DDBJ whole genome shotgun (WGS) entry which is preliminary data.</text>
</comment>
<dbReference type="Pfam" id="PF01420">
    <property type="entry name" value="Methylase_S"/>
    <property type="match status" value="1"/>
</dbReference>
<evidence type="ECO:0000259" key="4">
    <source>
        <dbReference type="Pfam" id="PF01420"/>
    </source>
</evidence>
<dbReference type="InterPro" id="IPR052021">
    <property type="entry name" value="Type-I_RS_S_subunit"/>
</dbReference>
<dbReference type="AlphaFoldDB" id="A0A0G9K7I4"/>
<keyword evidence="3" id="KW-0238">DNA-binding</keyword>
<sequence>MKSNYKKLGDFIQQVKKKNNDNSLTVDNLRGINISKEFMPSVANVTGTDLSVYKVVERNQFAYNPMHVGRDEILPISMLVNEDKVIVSPAYVIFEIVDTDKLLPEYLMIWCRRSEFDRNAWFTTDSSVRGGFNWEDFCDLELPVPSLEKQKEIIKEYHTITDRIKLNEELNQKFEDTAQSIYKEWFVNFEFPDENGKPYKSSGGEMVYCEELEMEIPCSWKVEFLGALSVIKAGGDRPNIFSLEENAICNIPIYSNSLANRGLFGFTNKATILNNSITISARGEVGYTELRLERFVPIVRLLVVTPINDDLLLYLYYFLKNFNHNDSGSAQKQLTKPDIEIYKILFPNIEVIILFQEKVIKIKKYTEINNKDKKNLLKLKEILLSKMATIEG</sequence>
<evidence type="ECO:0000256" key="1">
    <source>
        <dbReference type="ARBA" id="ARBA00010923"/>
    </source>
</evidence>
<dbReference type="PANTHER" id="PTHR30408:SF13">
    <property type="entry name" value="TYPE I RESTRICTION ENZYME HINDI SPECIFICITY SUBUNIT"/>
    <property type="match status" value="1"/>
</dbReference>
<dbReference type="Gene3D" id="3.90.220.20">
    <property type="entry name" value="DNA methylase specificity domains"/>
    <property type="match status" value="2"/>
</dbReference>
<dbReference type="GO" id="GO:0009307">
    <property type="term" value="P:DNA restriction-modification system"/>
    <property type="evidence" value="ECO:0007669"/>
    <property type="project" value="UniProtKB-KW"/>
</dbReference>
<dbReference type="PANTHER" id="PTHR30408">
    <property type="entry name" value="TYPE-1 RESTRICTION ENZYME ECOKI SPECIFICITY PROTEIN"/>
    <property type="match status" value="1"/>
</dbReference>
<protein>
    <recommendedName>
        <fullName evidence="4">Type I restriction modification DNA specificity domain-containing protein</fullName>
    </recommendedName>
</protein>
<gene>
    <name evidence="5" type="ORF">AA20_00495</name>
</gene>
<feature type="domain" description="Type I restriction modification DNA specificity" evidence="4">
    <location>
        <begin position="220"/>
        <end position="374"/>
    </location>
</feature>
<evidence type="ECO:0000313" key="5">
    <source>
        <dbReference type="EMBL" id="KLE02522.1"/>
    </source>
</evidence>
<keyword evidence="2" id="KW-0680">Restriction system</keyword>
<comment type="similarity">
    <text evidence="1">Belongs to the type-I restriction system S methylase family.</text>
</comment>
<evidence type="ECO:0000256" key="3">
    <source>
        <dbReference type="ARBA" id="ARBA00023125"/>
    </source>
</evidence>
<dbReference type="RefSeq" id="WP_046995980.1">
    <property type="nucleotide sequence ID" value="NZ_JAIQ01000020.1"/>
</dbReference>
<evidence type="ECO:0000313" key="6">
    <source>
        <dbReference type="Proteomes" id="UP000035514"/>
    </source>
</evidence>
<dbReference type="GO" id="GO:0003677">
    <property type="term" value="F:DNA binding"/>
    <property type="evidence" value="ECO:0007669"/>
    <property type="project" value="UniProtKB-KW"/>
</dbReference>
<name>A0A0G9K7I4_9BACT</name>
<organism evidence="5 6">
    <name type="scientific">Aliarcobacter butzleri L348</name>
    <dbReference type="NCBI Taxonomy" id="1447256"/>
    <lineage>
        <taxon>Bacteria</taxon>
        <taxon>Pseudomonadati</taxon>
        <taxon>Campylobacterota</taxon>
        <taxon>Epsilonproteobacteria</taxon>
        <taxon>Campylobacterales</taxon>
        <taxon>Arcobacteraceae</taxon>
        <taxon>Aliarcobacter</taxon>
    </lineage>
</organism>
<dbReference type="EMBL" id="JAIQ01000020">
    <property type="protein sequence ID" value="KLE02522.1"/>
    <property type="molecule type" value="Genomic_DNA"/>
</dbReference>
<dbReference type="PATRIC" id="fig|1447256.3.peg.96"/>
<dbReference type="InterPro" id="IPR000055">
    <property type="entry name" value="Restrct_endonuc_typeI_TRD"/>
</dbReference>
<accession>A0A0G9K7I4</accession>
<dbReference type="InterPro" id="IPR044946">
    <property type="entry name" value="Restrct_endonuc_typeI_TRD_sf"/>
</dbReference>
<reference evidence="5 6" key="1">
    <citation type="submission" date="2014-01" db="EMBL/GenBank/DDBJ databases">
        <title>Development of a Comparative Genomic Fingerprinting Assay for High Resolution Genotyping of Arcobacter butzleri.</title>
        <authorList>
            <person name="Webb A.L."/>
            <person name="Inglis G.D."/>
            <person name="Kruczkiewicz P."/>
            <person name="Selinger L.B."/>
            <person name="Taboada E.N."/>
        </authorList>
    </citation>
    <scope>NUCLEOTIDE SEQUENCE [LARGE SCALE GENOMIC DNA]</scope>
    <source>
        <strain evidence="5 6">L348</strain>
    </source>
</reference>
<proteinExistence type="inferred from homology"/>
<dbReference type="Proteomes" id="UP000035514">
    <property type="component" value="Unassembled WGS sequence"/>
</dbReference>